<name>A0A9D3VH23_9ROSI</name>
<sequence>MRKEKLGDRINALQKLVSPYGKFGGLPFDWKMLCRQIRHWCSMKRWVISGSWTTKFKSYAHLTCNNTYM</sequence>
<proteinExistence type="predicted"/>
<dbReference type="Proteomes" id="UP000828251">
    <property type="component" value="Unassembled WGS sequence"/>
</dbReference>
<dbReference type="EMBL" id="JAIQCV010000007">
    <property type="protein sequence ID" value="KAH1082888.1"/>
    <property type="molecule type" value="Genomic_DNA"/>
</dbReference>
<dbReference type="OrthoDB" id="1937720at2759"/>
<protein>
    <submittedName>
        <fullName evidence="1">Uncharacterized protein</fullName>
    </submittedName>
</protein>
<organism evidence="1 2">
    <name type="scientific">Gossypium stocksii</name>
    <dbReference type="NCBI Taxonomy" id="47602"/>
    <lineage>
        <taxon>Eukaryota</taxon>
        <taxon>Viridiplantae</taxon>
        <taxon>Streptophyta</taxon>
        <taxon>Embryophyta</taxon>
        <taxon>Tracheophyta</taxon>
        <taxon>Spermatophyta</taxon>
        <taxon>Magnoliopsida</taxon>
        <taxon>eudicotyledons</taxon>
        <taxon>Gunneridae</taxon>
        <taxon>Pentapetalae</taxon>
        <taxon>rosids</taxon>
        <taxon>malvids</taxon>
        <taxon>Malvales</taxon>
        <taxon>Malvaceae</taxon>
        <taxon>Malvoideae</taxon>
        <taxon>Gossypium</taxon>
    </lineage>
</organism>
<dbReference type="AlphaFoldDB" id="A0A9D3VH23"/>
<keyword evidence="2" id="KW-1185">Reference proteome</keyword>
<gene>
    <name evidence="1" type="ORF">J1N35_022649</name>
</gene>
<evidence type="ECO:0000313" key="2">
    <source>
        <dbReference type="Proteomes" id="UP000828251"/>
    </source>
</evidence>
<reference evidence="1 2" key="1">
    <citation type="journal article" date="2021" name="Plant Biotechnol. J.">
        <title>Multi-omics assisted identification of the key and species-specific regulatory components of drought-tolerant mechanisms in Gossypium stocksii.</title>
        <authorList>
            <person name="Yu D."/>
            <person name="Ke L."/>
            <person name="Zhang D."/>
            <person name="Wu Y."/>
            <person name="Sun Y."/>
            <person name="Mei J."/>
            <person name="Sun J."/>
            <person name="Sun Y."/>
        </authorList>
    </citation>
    <scope>NUCLEOTIDE SEQUENCE [LARGE SCALE GENOMIC DNA]</scope>
    <source>
        <strain evidence="2">cv. E1</strain>
        <tissue evidence="1">Leaf</tissue>
    </source>
</reference>
<comment type="caution">
    <text evidence="1">The sequence shown here is derived from an EMBL/GenBank/DDBJ whole genome shotgun (WGS) entry which is preliminary data.</text>
</comment>
<accession>A0A9D3VH23</accession>
<evidence type="ECO:0000313" key="1">
    <source>
        <dbReference type="EMBL" id="KAH1082888.1"/>
    </source>
</evidence>